<dbReference type="AlphaFoldDB" id="A0AA36BVF9"/>
<dbReference type="PANTHER" id="PTHR24020">
    <property type="entry name" value="COLLAGEN ALPHA"/>
    <property type="match status" value="1"/>
</dbReference>
<evidence type="ECO:0000256" key="1">
    <source>
        <dbReference type="SAM" id="SignalP"/>
    </source>
</evidence>
<dbReference type="SUPFAM" id="SSF53300">
    <property type="entry name" value="vWA-like"/>
    <property type="match status" value="2"/>
</dbReference>
<dbReference type="PANTHER" id="PTHR24020:SF84">
    <property type="entry name" value="VWFA DOMAIN-CONTAINING PROTEIN"/>
    <property type="match status" value="1"/>
</dbReference>
<organism evidence="3 4">
    <name type="scientific">Octopus vulgaris</name>
    <name type="common">Common octopus</name>
    <dbReference type="NCBI Taxonomy" id="6645"/>
    <lineage>
        <taxon>Eukaryota</taxon>
        <taxon>Metazoa</taxon>
        <taxon>Spiralia</taxon>
        <taxon>Lophotrochozoa</taxon>
        <taxon>Mollusca</taxon>
        <taxon>Cephalopoda</taxon>
        <taxon>Coleoidea</taxon>
        <taxon>Octopodiformes</taxon>
        <taxon>Octopoda</taxon>
        <taxon>Incirrata</taxon>
        <taxon>Octopodidae</taxon>
        <taxon>Octopus</taxon>
    </lineage>
</organism>
<accession>A0AA36BVF9</accession>
<feature type="signal peptide" evidence="1">
    <location>
        <begin position="1"/>
        <end position="17"/>
    </location>
</feature>
<proteinExistence type="predicted"/>
<sequence length="435" mass="47796">MWFTTLSLLTLAVTAFAFSVDSNTLQTFLRDLQDKQVRDRFQNDPFKKACGGVPAEIVFIIDSSRSIYPPHFTEQIKFVGNFVKIFTIGPNAVQVGVVTYGDIIIPQNTFLWNKYQDEVSLVNAISNIGFDFDNGGTTQTALGIRYAREEMFIKSKRRGIQKIAILITDGVSTHPSEAVQEAEALRKLGVMLIGVGVGKSASRSELVLLTGDPSRVFMVSGYDLLDTVKQKLELKACLPPTTTPPPTTPPPKEQPCEKNIDVNFVFDSGMLGDQGTANVVKFIESSISGKDLSRSNIRFGTVAGPCNKVYGFALNRYQTKEDILRHFDQFHQTSLAPLLTDTKDKSFSFQSGGRPGARKVAVIFLKGKLNDPSGVAARASALRNSGVEVFVVNMDNMNSRQTLETIASPGNILDGDRGTSMVLLSRQFSDRLCRL</sequence>
<dbReference type="PROSITE" id="PS50234">
    <property type="entry name" value="VWFA"/>
    <property type="match status" value="2"/>
</dbReference>
<dbReference type="InterPro" id="IPR036465">
    <property type="entry name" value="vWFA_dom_sf"/>
</dbReference>
<keyword evidence="4" id="KW-1185">Reference proteome</keyword>
<dbReference type="CDD" id="cd01450">
    <property type="entry name" value="vWFA_subfamily_ECM"/>
    <property type="match status" value="1"/>
</dbReference>
<feature type="domain" description="VWFA" evidence="2">
    <location>
        <begin position="56"/>
        <end position="232"/>
    </location>
</feature>
<dbReference type="Pfam" id="PF00092">
    <property type="entry name" value="VWA"/>
    <property type="match status" value="2"/>
</dbReference>
<dbReference type="InterPro" id="IPR050525">
    <property type="entry name" value="ECM_Assembly_Org"/>
</dbReference>
<gene>
    <name evidence="3" type="ORF">OCTVUL_1B011993</name>
</gene>
<evidence type="ECO:0000313" key="4">
    <source>
        <dbReference type="Proteomes" id="UP001162480"/>
    </source>
</evidence>
<protein>
    <recommendedName>
        <fullName evidence="2">VWFA domain-containing protein</fullName>
    </recommendedName>
</protein>
<evidence type="ECO:0000259" key="2">
    <source>
        <dbReference type="PROSITE" id="PS50234"/>
    </source>
</evidence>
<dbReference type="InterPro" id="IPR002035">
    <property type="entry name" value="VWF_A"/>
</dbReference>
<dbReference type="EMBL" id="OX597838">
    <property type="protein sequence ID" value="CAI9740923.1"/>
    <property type="molecule type" value="Genomic_DNA"/>
</dbReference>
<evidence type="ECO:0000313" key="3">
    <source>
        <dbReference type="EMBL" id="CAI9740923.1"/>
    </source>
</evidence>
<feature type="chain" id="PRO_5041273409" description="VWFA domain-containing protein" evidence="1">
    <location>
        <begin position="18"/>
        <end position="435"/>
    </location>
</feature>
<name>A0AA36BVF9_OCTVU</name>
<feature type="domain" description="VWFA" evidence="2">
    <location>
        <begin position="261"/>
        <end position="435"/>
    </location>
</feature>
<dbReference type="Proteomes" id="UP001162480">
    <property type="component" value="Chromosome 25"/>
</dbReference>
<dbReference type="Gene3D" id="3.40.50.410">
    <property type="entry name" value="von Willebrand factor, type A domain"/>
    <property type="match status" value="2"/>
</dbReference>
<dbReference type="SMART" id="SM00327">
    <property type="entry name" value="VWA"/>
    <property type="match status" value="2"/>
</dbReference>
<reference evidence="3" key="1">
    <citation type="submission" date="2023-08" db="EMBL/GenBank/DDBJ databases">
        <authorList>
            <person name="Alioto T."/>
            <person name="Alioto T."/>
            <person name="Gomez Garrido J."/>
        </authorList>
    </citation>
    <scope>NUCLEOTIDE SEQUENCE</scope>
</reference>
<keyword evidence="1" id="KW-0732">Signal</keyword>
<dbReference type="PRINTS" id="PR00453">
    <property type="entry name" value="VWFADOMAIN"/>
</dbReference>